<evidence type="ECO:0000313" key="3">
    <source>
        <dbReference type="Proteomes" id="UP001551584"/>
    </source>
</evidence>
<dbReference type="EMBL" id="JBEZNA010000034">
    <property type="protein sequence ID" value="MEU9578807.1"/>
    <property type="molecule type" value="Genomic_DNA"/>
</dbReference>
<proteinExistence type="predicted"/>
<feature type="compositionally biased region" description="Low complexity" evidence="1">
    <location>
        <begin position="7"/>
        <end position="25"/>
    </location>
</feature>
<dbReference type="RefSeq" id="WP_359273183.1">
    <property type="nucleotide sequence ID" value="NZ_JBEZNA010000034.1"/>
</dbReference>
<evidence type="ECO:0000256" key="1">
    <source>
        <dbReference type="SAM" id="MobiDB-lite"/>
    </source>
</evidence>
<feature type="region of interest" description="Disordered" evidence="1">
    <location>
        <begin position="1"/>
        <end position="25"/>
    </location>
</feature>
<name>A0ABV3ERG0_9ACTN</name>
<dbReference type="InterPro" id="IPR027417">
    <property type="entry name" value="P-loop_NTPase"/>
</dbReference>
<gene>
    <name evidence="2" type="ORF">AB0D95_16350</name>
</gene>
<reference evidence="2 3" key="1">
    <citation type="submission" date="2024-06" db="EMBL/GenBank/DDBJ databases">
        <title>The Natural Products Discovery Center: Release of the First 8490 Sequenced Strains for Exploring Actinobacteria Biosynthetic Diversity.</title>
        <authorList>
            <person name="Kalkreuter E."/>
            <person name="Kautsar S.A."/>
            <person name="Yang D."/>
            <person name="Bader C.D."/>
            <person name="Teijaro C.N."/>
            <person name="Fluegel L."/>
            <person name="Davis C.M."/>
            <person name="Simpson J.R."/>
            <person name="Lauterbach L."/>
            <person name="Steele A.D."/>
            <person name="Gui C."/>
            <person name="Meng S."/>
            <person name="Li G."/>
            <person name="Viehrig K."/>
            <person name="Ye F."/>
            <person name="Su P."/>
            <person name="Kiefer A.F."/>
            <person name="Nichols A."/>
            <person name="Cepeda A.J."/>
            <person name="Yan W."/>
            <person name="Fan B."/>
            <person name="Jiang Y."/>
            <person name="Adhikari A."/>
            <person name="Zheng C.-J."/>
            <person name="Schuster L."/>
            <person name="Cowan T.M."/>
            <person name="Smanski M.J."/>
            <person name="Chevrette M.G."/>
            <person name="De Carvalho L.P.S."/>
            <person name="Shen B."/>
        </authorList>
    </citation>
    <scope>NUCLEOTIDE SEQUENCE [LARGE SCALE GENOMIC DNA]</scope>
    <source>
        <strain evidence="2 3">NPDC048117</strain>
    </source>
</reference>
<dbReference type="CDD" id="cd01127">
    <property type="entry name" value="TrwB_TraG_TraD_VirD4"/>
    <property type="match status" value="1"/>
</dbReference>
<protein>
    <submittedName>
        <fullName evidence="2">Type IV secretory system conjugative DNA transfer family protein</fullName>
    </submittedName>
</protein>
<organism evidence="2 3">
    <name type="scientific">Streptomyces chilikensis</name>
    <dbReference type="NCBI Taxonomy" id="1194079"/>
    <lineage>
        <taxon>Bacteria</taxon>
        <taxon>Bacillati</taxon>
        <taxon>Actinomycetota</taxon>
        <taxon>Actinomycetes</taxon>
        <taxon>Kitasatosporales</taxon>
        <taxon>Streptomycetaceae</taxon>
        <taxon>Streptomyces</taxon>
    </lineage>
</organism>
<dbReference type="Gene3D" id="3.40.50.300">
    <property type="entry name" value="P-loop containing nucleotide triphosphate hydrolases"/>
    <property type="match status" value="1"/>
</dbReference>
<keyword evidence="3" id="KW-1185">Reference proteome</keyword>
<comment type="caution">
    <text evidence="2">The sequence shown here is derived from an EMBL/GenBank/DDBJ whole genome shotgun (WGS) entry which is preliminary data.</text>
</comment>
<dbReference type="SUPFAM" id="SSF52540">
    <property type="entry name" value="P-loop containing nucleoside triphosphate hydrolases"/>
    <property type="match status" value="1"/>
</dbReference>
<sequence length="773" mass="81198">MSLDQHTPTTAPAAPTPEAAPAGASATERRIAIAESLAPVAVGVLAPLLDGGATALLTGTYAAAAAFTITNSARRIPAHLLERLPAGDIADAHRSTLFTSTLTTGIALGIGSIDGAVGTDALMAGALDPMSIPGIVSLGWWAAVALVPFKLRRVLSGRARRPKTLPAVPGQAQPVMPLAPLTGAEEILRRWATYISHPTDGTHRQQILTHVTLDHRHWTGVIVAPTGSAVTVNTDTISSVFQIPTAQVHLTDGAHAGEKHLTVRLTPPPELDPATLAGAWAKWVSRPGGAMAGTHLEDVQTDPNTGGEVAYVVAGETLNRLPTPDRAELAGALRTNTLLCSYSPVPGDPRRGTVRLMKHNPLQDGVPFPGTHVLKISDGGYVQIGRHVSGFPARIQFTDPALGARHLFIAGVTGSGKGGLIQIVALADHVNGHAIIYGDPKGSSNPDVETMACYSGLGEDGVMGALRVAYALLQWRIEESARLKMKNFVATPDRPWVRLILDEAHVPLSELVEHKKEAAIIVEALAAKARSLGIIVTLVNQAVNAEKLGGSTALRMNVIQGGSLVMLRSDSGQQHLVTTGFEGVDPGEIPASWDVERPLVYNEGAALQDPKATFGLGYTLGPGGAAEMMRTFILESAAPYIDPNAIAYPADWPDWANRHEIAATSILGEGDGEDGDGSTIFDISSLPPAPKKPASADEKILAVLEEAADPLGIDTIYLHKDQIGEIAGLKEGSTRDNAFTRLYKAGKIHRKPGERGVYGLGPTPDQAADDGEE</sequence>
<dbReference type="Proteomes" id="UP001551584">
    <property type="component" value="Unassembled WGS sequence"/>
</dbReference>
<accession>A0ABV3ERG0</accession>
<feature type="region of interest" description="Disordered" evidence="1">
    <location>
        <begin position="752"/>
        <end position="773"/>
    </location>
</feature>
<evidence type="ECO:0000313" key="2">
    <source>
        <dbReference type="EMBL" id="MEU9578807.1"/>
    </source>
</evidence>